<dbReference type="RefSeq" id="WP_216749678.1">
    <property type="nucleotide sequence ID" value="NZ_JAHNIZ010000001.1"/>
</dbReference>
<dbReference type="Proteomes" id="UP001246473">
    <property type="component" value="Unassembled WGS sequence"/>
</dbReference>
<feature type="domain" description="GST N-terminal" evidence="1">
    <location>
        <begin position="1"/>
        <end position="81"/>
    </location>
</feature>
<dbReference type="InterPro" id="IPR004045">
    <property type="entry name" value="Glutathione_S-Trfase_N"/>
</dbReference>
<dbReference type="PANTHER" id="PTHR44051">
    <property type="entry name" value="GLUTATHIONE S-TRANSFERASE-RELATED"/>
    <property type="match status" value="1"/>
</dbReference>
<dbReference type="AlphaFoldDB" id="A0AAP5QIH1"/>
<dbReference type="CDD" id="cd03057">
    <property type="entry name" value="GST_N_Beta"/>
    <property type="match status" value="1"/>
</dbReference>
<feature type="domain" description="GST C-terminal" evidence="2">
    <location>
        <begin position="87"/>
        <end position="203"/>
    </location>
</feature>
<protein>
    <submittedName>
        <fullName evidence="3">Glutathione transferase GstA</fullName>
        <ecNumber evidence="3">2.5.1.18</ecNumber>
    </submittedName>
</protein>
<evidence type="ECO:0000259" key="1">
    <source>
        <dbReference type="PROSITE" id="PS50404"/>
    </source>
</evidence>
<reference evidence="3" key="1">
    <citation type="submission" date="2022-08" db="EMBL/GenBank/DDBJ databases">
        <authorList>
            <person name="Kim S.-J."/>
        </authorList>
    </citation>
    <scope>NUCLEOTIDE SEQUENCE</scope>
    <source>
        <strain evidence="3">KJ</strain>
    </source>
</reference>
<dbReference type="GO" id="GO:0004364">
    <property type="term" value="F:glutathione transferase activity"/>
    <property type="evidence" value="ECO:0007669"/>
    <property type="project" value="UniProtKB-EC"/>
</dbReference>
<dbReference type="SFLD" id="SFLDG00358">
    <property type="entry name" value="Main_(cytGST)"/>
    <property type="match status" value="1"/>
</dbReference>
<dbReference type="EC" id="2.5.1.18" evidence="3"/>
<dbReference type="SUPFAM" id="SSF52833">
    <property type="entry name" value="Thioredoxin-like"/>
    <property type="match status" value="1"/>
</dbReference>
<name>A0AAP5QIH1_9BURK</name>
<dbReference type="InterPro" id="IPR040079">
    <property type="entry name" value="Glutathione_S-Trfase"/>
</dbReference>
<accession>A0AAP5QIH1</accession>
<dbReference type="PROSITE" id="PS50404">
    <property type="entry name" value="GST_NTER"/>
    <property type="match status" value="1"/>
</dbReference>
<dbReference type="EMBL" id="JANSLM010000028">
    <property type="protein sequence ID" value="MDT8843699.1"/>
    <property type="molecule type" value="Genomic_DNA"/>
</dbReference>
<dbReference type="SFLD" id="SFLDS00019">
    <property type="entry name" value="Glutathione_Transferase_(cytos"/>
    <property type="match status" value="1"/>
</dbReference>
<evidence type="ECO:0000313" key="3">
    <source>
        <dbReference type="EMBL" id="MDT8843699.1"/>
    </source>
</evidence>
<dbReference type="SFLD" id="SFLDG01150">
    <property type="entry name" value="Main.1:_Beta-like"/>
    <property type="match status" value="1"/>
</dbReference>
<organism evidence="3 4">
    <name type="scientific">Paraburkholderia fungorum</name>
    <dbReference type="NCBI Taxonomy" id="134537"/>
    <lineage>
        <taxon>Bacteria</taxon>
        <taxon>Pseudomonadati</taxon>
        <taxon>Pseudomonadota</taxon>
        <taxon>Betaproteobacteria</taxon>
        <taxon>Burkholderiales</taxon>
        <taxon>Burkholderiaceae</taxon>
        <taxon>Paraburkholderia</taxon>
    </lineage>
</organism>
<dbReference type="PANTHER" id="PTHR44051:SF8">
    <property type="entry name" value="GLUTATHIONE S-TRANSFERASE GSTA"/>
    <property type="match status" value="1"/>
</dbReference>
<dbReference type="InterPro" id="IPR004046">
    <property type="entry name" value="GST_C"/>
</dbReference>
<dbReference type="PROSITE" id="PS50405">
    <property type="entry name" value="GST_CTER"/>
    <property type="match status" value="1"/>
</dbReference>
<gene>
    <name evidence="3" type="primary">gstA</name>
    <name evidence="3" type="ORF">ParKJ_40570</name>
</gene>
<dbReference type="Gene3D" id="3.40.30.10">
    <property type="entry name" value="Glutaredoxin"/>
    <property type="match status" value="1"/>
</dbReference>
<sequence>MKLYYYPGACSLSPHIVLCESGLSFSAEKVDLESKRTESGGDFNAVNAKGYVPALVLDDGKVITEGPAIIQYIADLVPGKKLAPEAGSFERVQLQEWLNFLSSELHKSFSPLFNPNASSEWKHAAKEVLVRRFNYIAERLEGEQYLLGDTFSVADAYLFTILEWAKWAQFDLSAWQALGTYHERVAARTAVKKALIDEGLVNA</sequence>
<dbReference type="CDD" id="cd03188">
    <property type="entry name" value="GST_C_Beta"/>
    <property type="match status" value="1"/>
</dbReference>
<dbReference type="InterPro" id="IPR036249">
    <property type="entry name" value="Thioredoxin-like_sf"/>
</dbReference>
<keyword evidence="3" id="KW-0808">Transferase</keyword>
<dbReference type="NCBIfam" id="NF007831">
    <property type="entry name" value="PRK10542.1"/>
    <property type="match status" value="1"/>
</dbReference>
<dbReference type="Gene3D" id="1.20.1050.10">
    <property type="match status" value="1"/>
</dbReference>
<dbReference type="SUPFAM" id="SSF47616">
    <property type="entry name" value="GST C-terminal domain-like"/>
    <property type="match status" value="1"/>
</dbReference>
<evidence type="ECO:0000313" key="4">
    <source>
        <dbReference type="Proteomes" id="UP001246473"/>
    </source>
</evidence>
<evidence type="ECO:0000259" key="2">
    <source>
        <dbReference type="PROSITE" id="PS50405"/>
    </source>
</evidence>
<dbReference type="Pfam" id="PF00043">
    <property type="entry name" value="GST_C"/>
    <property type="match status" value="1"/>
</dbReference>
<comment type="caution">
    <text evidence="3">The sequence shown here is derived from an EMBL/GenBank/DDBJ whole genome shotgun (WGS) entry which is preliminary data.</text>
</comment>
<dbReference type="InterPro" id="IPR036282">
    <property type="entry name" value="Glutathione-S-Trfase_C_sf"/>
</dbReference>
<dbReference type="Pfam" id="PF13409">
    <property type="entry name" value="GST_N_2"/>
    <property type="match status" value="1"/>
</dbReference>
<dbReference type="InterPro" id="IPR010987">
    <property type="entry name" value="Glutathione-S-Trfase_C-like"/>
</dbReference>
<proteinExistence type="predicted"/>